<accession>A0A1E5WBM7</accession>
<feature type="region of interest" description="Disordered" evidence="1">
    <location>
        <begin position="100"/>
        <end position="119"/>
    </location>
</feature>
<dbReference type="InterPro" id="IPR011676">
    <property type="entry name" value="DUF1618"/>
</dbReference>
<sequence length="423" mass="47006">MDSSLAPRVVSADADLVLLRVPLDPMARMSPTHSDYFVYRARPQGSTLHLLPRPEHDRISDDEIAVLSCGDGGEHAVAALQIRPLSDDFTFTLQLYRSGPGGEPGSWTSQPVSVEEPQRDRVCPIPDTAARLMYHLMAKVITIGGAKGTIGWVDLWRGILLCDETPKVRDMPLPLPGKANWKLYLNGCPYYSRDVTVNQSKDTIKYVEMEITPPTMVAVAAAASDPESYHEWLDGQKNKRRLQSYRLYPGRWKATTWNMPIPVMSWEDWQHRCTVHSEDIELPADNTRDCDELLHKLKMISSANKEEKATQATLSLGCLHMAHPTMSIADDDDDDVVYLLSKGTIMGTMDMLAVAVDLRAGTLQGMPKLDTKRHLGFMRCYLASSISKHLDTTGICGNRQAEDDAVLTSNKDIAACPDENIIG</sequence>
<comment type="caution">
    <text evidence="3">The sequence shown here is derived from an EMBL/GenBank/DDBJ whole genome shotgun (WGS) entry which is preliminary data.</text>
</comment>
<dbReference type="Pfam" id="PF07762">
    <property type="entry name" value="DUF1618"/>
    <property type="match status" value="1"/>
</dbReference>
<gene>
    <name evidence="3" type="ORF">BAE44_0004149</name>
</gene>
<protein>
    <recommendedName>
        <fullName evidence="2">DUF1618 domain-containing protein</fullName>
    </recommendedName>
</protein>
<dbReference type="AlphaFoldDB" id="A0A1E5WBM7"/>
<dbReference type="Proteomes" id="UP000095767">
    <property type="component" value="Unassembled WGS sequence"/>
</dbReference>
<keyword evidence="4" id="KW-1185">Reference proteome</keyword>
<evidence type="ECO:0000259" key="2">
    <source>
        <dbReference type="Pfam" id="PF07762"/>
    </source>
</evidence>
<dbReference type="PANTHER" id="PTHR33074">
    <property type="entry name" value="EXPRESSED PROTEIN-RELATED"/>
    <property type="match status" value="1"/>
</dbReference>
<evidence type="ECO:0000313" key="3">
    <source>
        <dbReference type="EMBL" id="OEL34829.1"/>
    </source>
</evidence>
<dbReference type="EMBL" id="LWDX02014125">
    <property type="protein sequence ID" value="OEL34829.1"/>
    <property type="molecule type" value="Genomic_DNA"/>
</dbReference>
<feature type="domain" description="DUF1618" evidence="2">
    <location>
        <begin position="152"/>
        <end position="338"/>
    </location>
</feature>
<proteinExistence type="predicted"/>
<reference evidence="3 4" key="1">
    <citation type="submission" date="2016-09" db="EMBL/GenBank/DDBJ databases">
        <title>The draft genome of Dichanthelium oligosanthes: A C3 panicoid grass species.</title>
        <authorList>
            <person name="Studer A.J."/>
            <person name="Schnable J.C."/>
            <person name="Brutnell T.P."/>
        </authorList>
    </citation>
    <scope>NUCLEOTIDE SEQUENCE [LARGE SCALE GENOMIC DNA]</scope>
    <source>
        <strain evidence="4">cv. Kellogg 1175</strain>
        <tissue evidence="3">Leaf</tissue>
    </source>
</reference>
<dbReference type="Gene3D" id="1.10.260.200">
    <property type="match status" value="1"/>
</dbReference>
<dbReference type="OrthoDB" id="611548at2759"/>
<dbReference type="PANTHER" id="PTHR33074:SF18">
    <property type="entry name" value="OS06G0718700 PROTEIN"/>
    <property type="match status" value="1"/>
</dbReference>
<organism evidence="3 4">
    <name type="scientific">Dichanthelium oligosanthes</name>
    <dbReference type="NCBI Taxonomy" id="888268"/>
    <lineage>
        <taxon>Eukaryota</taxon>
        <taxon>Viridiplantae</taxon>
        <taxon>Streptophyta</taxon>
        <taxon>Embryophyta</taxon>
        <taxon>Tracheophyta</taxon>
        <taxon>Spermatophyta</taxon>
        <taxon>Magnoliopsida</taxon>
        <taxon>Liliopsida</taxon>
        <taxon>Poales</taxon>
        <taxon>Poaceae</taxon>
        <taxon>PACMAD clade</taxon>
        <taxon>Panicoideae</taxon>
        <taxon>Panicodae</taxon>
        <taxon>Paniceae</taxon>
        <taxon>Dichantheliinae</taxon>
        <taxon>Dichanthelium</taxon>
    </lineage>
</organism>
<evidence type="ECO:0000313" key="4">
    <source>
        <dbReference type="Proteomes" id="UP000095767"/>
    </source>
</evidence>
<name>A0A1E5WBM7_9POAL</name>
<evidence type="ECO:0000256" key="1">
    <source>
        <dbReference type="SAM" id="MobiDB-lite"/>
    </source>
</evidence>